<dbReference type="PROSITE" id="PS50088">
    <property type="entry name" value="ANK_REPEAT"/>
    <property type="match status" value="1"/>
</dbReference>
<gene>
    <name evidence="4" type="ORF">SDRG_16740</name>
</gene>
<dbReference type="InParanoid" id="T0R0B8"/>
<dbReference type="Proteomes" id="UP000030762">
    <property type="component" value="Unassembled WGS sequence"/>
</dbReference>
<dbReference type="RefSeq" id="XP_008621180.1">
    <property type="nucleotide sequence ID" value="XM_008622958.1"/>
</dbReference>
<evidence type="ECO:0000313" key="4">
    <source>
        <dbReference type="EMBL" id="EQC25413.1"/>
    </source>
</evidence>
<accession>T0R0B8</accession>
<evidence type="ECO:0000256" key="2">
    <source>
        <dbReference type="ARBA" id="ARBA00023043"/>
    </source>
</evidence>
<keyword evidence="1" id="KW-0677">Repeat</keyword>
<reference evidence="4 5" key="1">
    <citation type="submission" date="2012-04" db="EMBL/GenBank/DDBJ databases">
        <title>The Genome Sequence of Saprolegnia declina VS20.</title>
        <authorList>
            <consortium name="The Broad Institute Genome Sequencing Platform"/>
            <person name="Russ C."/>
            <person name="Nusbaum C."/>
            <person name="Tyler B."/>
            <person name="van West P."/>
            <person name="Dieguez-Uribeondo J."/>
            <person name="de Bruijn I."/>
            <person name="Tripathy S."/>
            <person name="Jiang R."/>
            <person name="Young S.K."/>
            <person name="Zeng Q."/>
            <person name="Gargeya S."/>
            <person name="Fitzgerald M."/>
            <person name="Haas B."/>
            <person name="Abouelleil A."/>
            <person name="Alvarado L."/>
            <person name="Arachchi H.M."/>
            <person name="Berlin A."/>
            <person name="Chapman S.B."/>
            <person name="Goldberg J."/>
            <person name="Griggs A."/>
            <person name="Gujja S."/>
            <person name="Hansen M."/>
            <person name="Howarth C."/>
            <person name="Imamovic A."/>
            <person name="Larimer J."/>
            <person name="McCowen C."/>
            <person name="Montmayeur A."/>
            <person name="Murphy C."/>
            <person name="Neiman D."/>
            <person name="Pearson M."/>
            <person name="Priest M."/>
            <person name="Roberts A."/>
            <person name="Saif S."/>
            <person name="Shea T."/>
            <person name="Sisk P."/>
            <person name="Sykes S."/>
            <person name="Wortman J."/>
            <person name="Nusbaum C."/>
            <person name="Birren B."/>
        </authorList>
    </citation>
    <scope>NUCLEOTIDE SEQUENCE [LARGE SCALE GENOMIC DNA]</scope>
    <source>
        <strain evidence="4 5">VS20</strain>
    </source>
</reference>
<dbReference type="GeneID" id="19957467"/>
<evidence type="ECO:0000313" key="5">
    <source>
        <dbReference type="Proteomes" id="UP000030762"/>
    </source>
</evidence>
<dbReference type="SMART" id="SM00248">
    <property type="entry name" value="ANK"/>
    <property type="match status" value="2"/>
</dbReference>
<dbReference type="PANTHER" id="PTHR24171">
    <property type="entry name" value="ANKYRIN REPEAT DOMAIN-CONTAINING PROTEIN 39-RELATED"/>
    <property type="match status" value="1"/>
</dbReference>
<dbReference type="STRING" id="1156394.T0R0B8"/>
<dbReference type="OrthoDB" id="194358at2759"/>
<organism evidence="4 5">
    <name type="scientific">Saprolegnia diclina (strain VS20)</name>
    <dbReference type="NCBI Taxonomy" id="1156394"/>
    <lineage>
        <taxon>Eukaryota</taxon>
        <taxon>Sar</taxon>
        <taxon>Stramenopiles</taxon>
        <taxon>Oomycota</taxon>
        <taxon>Saprolegniomycetes</taxon>
        <taxon>Saprolegniales</taxon>
        <taxon>Saprolegniaceae</taxon>
        <taxon>Saprolegnia</taxon>
    </lineage>
</organism>
<dbReference type="InterPro" id="IPR036770">
    <property type="entry name" value="Ankyrin_rpt-contain_sf"/>
</dbReference>
<dbReference type="InterPro" id="IPR002110">
    <property type="entry name" value="Ankyrin_rpt"/>
</dbReference>
<evidence type="ECO:0000256" key="3">
    <source>
        <dbReference type="PROSITE-ProRule" id="PRU00023"/>
    </source>
</evidence>
<feature type="non-terminal residue" evidence="4">
    <location>
        <position position="409"/>
    </location>
</feature>
<protein>
    <submittedName>
        <fullName evidence="4">Uncharacterized protein</fullName>
    </submittedName>
</protein>
<sequence length="409" mass="43047">MGIPSVTIQLPSTATSWASEIGHDLNKLGATLTKGVHEVCSSLHVHDLVSSLQSALTFDVGRNANRVFLAARTNNISALTNALATSPAEQATLLEYRGSNGRTPLLVAAAKDHVACIEILLQHGANVMATDDSGNNALHYACFQGAVNAARFLLSPALGLSPFSLNAHGLAPMDMVRASLAQREHVAASGAIQQLLASHTCLFMGYIYESVENTASAVSGLRALRSWTRRWAIVSHVGSPTYLEIAFYNVSAMDPSRHPPSSIFMLNATGSVQLSTSDKWFNDKPFALLVPGARLKGPGIIGSEEMLELAALDAPSFAAWSAFLTQGATVPAAIAVRDNAKRVDTPTDTTSVDITPTLDLSIAQTEAPIALTEAPVVLTEAPVMVEAATESAPSAPSVEDGRSMAHCIL</sequence>
<dbReference type="SUPFAM" id="SSF48403">
    <property type="entry name" value="Ankyrin repeat"/>
    <property type="match status" value="1"/>
</dbReference>
<dbReference type="Pfam" id="PF12796">
    <property type="entry name" value="Ank_2"/>
    <property type="match status" value="1"/>
</dbReference>
<dbReference type="EMBL" id="JH767281">
    <property type="protein sequence ID" value="EQC25413.1"/>
    <property type="molecule type" value="Genomic_DNA"/>
</dbReference>
<dbReference type="PROSITE" id="PS50297">
    <property type="entry name" value="ANK_REP_REGION"/>
    <property type="match status" value="1"/>
</dbReference>
<keyword evidence="2 3" id="KW-0040">ANK repeat</keyword>
<keyword evidence="5" id="KW-1185">Reference proteome</keyword>
<dbReference type="OMA" id="WTRRWAI"/>
<dbReference type="AlphaFoldDB" id="T0R0B8"/>
<evidence type="ECO:0000256" key="1">
    <source>
        <dbReference type="ARBA" id="ARBA00022737"/>
    </source>
</evidence>
<feature type="repeat" description="ANK" evidence="3">
    <location>
        <begin position="100"/>
        <end position="132"/>
    </location>
</feature>
<dbReference type="VEuPathDB" id="FungiDB:SDRG_16740"/>
<dbReference type="Gene3D" id="1.25.40.20">
    <property type="entry name" value="Ankyrin repeat-containing domain"/>
    <property type="match status" value="1"/>
</dbReference>
<name>T0R0B8_SAPDV</name>
<proteinExistence type="predicted"/>